<evidence type="ECO:0000313" key="4">
    <source>
        <dbReference type="Proteomes" id="UP000266385"/>
    </source>
</evidence>
<keyword evidence="4" id="KW-1185">Reference proteome</keyword>
<accession>A0A399RST9</accession>
<dbReference type="InterPro" id="IPR031571">
    <property type="entry name" value="RcpC_dom"/>
</dbReference>
<protein>
    <submittedName>
        <fullName evidence="3">Flp pilus assembly protein CpaB</fullName>
    </submittedName>
</protein>
<feature type="region of interest" description="Disordered" evidence="1">
    <location>
        <begin position="248"/>
        <end position="268"/>
    </location>
</feature>
<gene>
    <name evidence="3" type="primary">cpaB</name>
    <name evidence="3" type="ORF">D1223_04560</name>
</gene>
<dbReference type="SMART" id="SM00858">
    <property type="entry name" value="SAF"/>
    <property type="match status" value="1"/>
</dbReference>
<name>A0A399RST9_9PROT</name>
<dbReference type="RefSeq" id="WP_119375197.1">
    <property type="nucleotide sequence ID" value="NZ_QWFX01000005.1"/>
</dbReference>
<evidence type="ECO:0000256" key="1">
    <source>
        <dbReference type="SAM" id="MobiDB-lite"/>
    </source>
</evidence>
<reference evidence="3 4" key="1">
    <citation type="submission" date="2018-08" db="EMBL/GenBank/DDBJ databases">
        <title>Henriciella mobilis sp. nov., isolated from seawater.</title>
        <authorList>
            <person name="Cheng H."/>
            <person name="Wu Y.-H."/>
            <person name="Xu X.-W."/>
            <person name="Guo L.-L."/>
        </authorList>
    </citation>
    <scope>NUCLEOTIDE SEQUENCE [LARGE SCALE GENOMIC DNA]</scope>
    <source>
        <strain evidence="3 4">JN25</strain>
    </source>
</reference>
<proteinExistence type="predicted"/>
<dbReference type="Pfam" id="PF16976">
    <property type="entry name" value="RcpC"/>
    <property type="match status" value="1"/>
</dbReference>
<dbReference type="EMBL" id="QWFX01000005">
    <property type="protein sequence ID" value="RIJ33119.1"/>
    <property type="molecule type" value="Genomic_DNA"/>
</dbReference>
<dbReference type="InterPro" id="IPR013974">
    <property type="entry name" value="SAF"/>
</dbReference>
<feature type="domain" description="SAF" evidence="2">
    <location>
        <begin position="49"/>
        <end position="115"/>
    </location>
</feature>
<dbReference type="InterPro" id="IPR017592">
    <property type="entry name" value="Pilus_assmbl_Flp-typ_CpaB"/>
</dbReference>
<organism evidence="3 4">
    <name type="scientific">Henriciella mobilis</name>
    <dbReference type="NCBI Taxonomy" id="2305467"/>
    <lineage>
        <taxon>Bacteria</taxon>
        <taxon>Pseudomonadati</taxon>
        <taxon>Pseudomonadota</taxon>
        <taxon>Alphaproteobacteria</taxon>
        <taxon>Hyphomonadales</taxon>
        <taxon>Hyphomonadaceae</taxon>
        <taxon>Henriciella</taxon>
    </lineage>
</organism>
<evidence type="ECO:0000313" key="3">
    <source>
        <dbReference type="EMBL" id="RIJ33119.1"/>
    </source>
</evidence>
<dbReference type="OrthoDB" id="163768at2"/>
<comment type="caution">
    <text evidence="3">The sequence shown here is derived from an EMBL/GenBank/DDBJ whole genome shotgun (WGS) entry which is preliminary data.</text>
</comment>
<dbReference type="CDD" id="cd11614">
    <property type="entry name" value="SAF_CpaB_FlgA_like"/>
    <property type="match status" value="1"/>
</dbReference>
<dbReference type="Pfam" id="PF08666">
    <property type="entry name" value="SAF"/>
    <property type="match status" value="1"/>
</dbReference>
<sequence length="289" mass="30610">MQMSPVITLVLSIAFGAAALFGARLWLSSSEPDAVRSVEVAAPAEPPKAPVLIATRSIPRGVSVSPDWFSVEERPVSAIPPGSFDSREALEESGESRRTLIDIAAGQPLSNAMLLSPGMRASLSAKIEPGYRAFTIRTTAVSGVGGFVLPGDRVDVIFTEDAAPDSKVLKLVSKVLLQNVEVLGVDLNDDMTGEQPDVFETATLSVSLDQAQKLSVASQTGTLSLALRGSADDAFEQAELVSLREEEQPRKSVYVAPRPRPLQPKAPVSSTIEVVLGEDISQHVVPASQ</sequence>
<dbReference type="Proteomes" id="UP000266385">
    <property type="component" value="Unassembled WGS sequence"/>
</dbReference>
<evidence type="ECO:0000259" key="2">
    <source>
        <dbReference type="SMART" id="SM00858"/>
    </source>
</evidence>
<dbReference type="NCBIfam" id="TIGR03177">
    <property type="entry name" value="pilus_cpaB"/>
    <property type="match status" value="1"/>
</dbReference>
<dbReference type="AlphaFoldDB" id="A0A399RST9"/>